<keyword evidence="2" id="KW-0150">Chloroplast</keyword>
<dbReference type="RefSeq" id="YP_009514393.1">
    <property type="nucleotide sequence ID" value="NC_039377.1"/>
</dbReference>
<dbReference type="SUPFAM" id="SSF56672">
    <property type="entry name" value="DNA/RNA polymerases"/>
    <property type="match status" value="1"/>
</dbReference>
<dbReference type="PROSITE" id="PS50878">
    <property type="entry name" value="RT_POL"/>
    <property type="match status" value="1"/>
</dbReference>
<dbReference type="Pfam" id="PF00078">
    <property type="entry name" value="RVT_1"/>
    <property type="match status" value="1"/>
</dbReference>
<evidence type="ECO:0000259" key="1">
    <source>
        <dbReference type="PROSITE" id="PS50878"/>
    </source>
</evidence>
<organism evidence="2">
    <name type="scientific">Caulerpa lentillifera</name>
    <dbReference type="NCBI Taxonomy" id="148947"/>
    <lineage>
        <taxon>Eukaryota</taxon>
        <taxon>Viridiplantae</taxon>
        <taxon>Chlorophyta</taxon>
        <taxon>core chlorophytes</taxon>
        <taxon>Ulvophyceae</taxon>
        <taxon>TCBD clade</taxon>
        <taxon>Bryopsidales</taxon>
        <taxon>Halimedineae</taxon>
        <taxon>Caulerpaceae</taxon>
        <taxon>Caulerpa</taxon>
    </lineage>
</organism>
<evidence type="ECO:0000313" key="2">
    <source>
        <dbReference type="EMBL" id="AXG75899.1"/>
    </source>
</evidence>
<reference evidence="3" key="2">
    <citation type="submission" date="2019-07" db="EMBL/GenBank/DDBJ databases">
        <authorList>
            <person name="Jia X."/>
        </authorList>
    </citation>
    <scope>NUCLEOTIDE SEQUENCE</scope>
</reference>
<feature type="domain" description="Reverse transcriptase" evidence="1">
    <location>
        <begin position="134"/>
        <end position="303"/>
    </location>
</feature>
<dbReference type="CDD" id="cd01651">
    <property type="entry name" value="RT_G2_intron"/>
    <property type="match status" value="1"/>
</dbReference>
<sequence length="303" mass="35512">MIPRCGKPDKEKKYKRIKMQIQQIIDYNKNPNSEKLNEILVSIKNKDRKFFKLYIDKFFIKNKSIQPIKQLKLLNEISSTHKDLYVYSNIYRIIYHPYILITAYSNIVKNKGSLTPGVDKRTFDRFSLKQIESLHLQLKNKTYTPQPVRRVWIPKPGKPFPEIKRPLAIPTINDKIVQEATRMILNIIYEPIFNTLNTNFGFRPGKSPQSAINHLKYNINGYNYAIEGDIKGAYDNIDQNKLLFIISRTIKDKHLIKLIEKMLKAGIIDEEKKLHSLSGVPQGSILSPLLFNIYLREFDKYIL</sequence>
<name>A0A345HH09_9CHLO</name>
<keyword evidence="2" id="KW-0934">Plastid</keyword>
<dbReference type="EMBL" id="MG753774">
    <property type="protein sequence ID" value="AXG75899.1"/>
    <property type="molecule type" value="Genomic_DNA"/>
</dbReference>
<dbReference type="GeneID" id="37867955"/>
<reference evidence="2" key="1">
    <citation type="submission" date="2018-01" db="EMBL/GenBank/DDBJ databases">
        <title>Complete Chloroplast Genome of Caulerpa lentillifera.</title>
        <authorList>
            <person name="Gao D."/>
            <person name="Sun Z."/>
            <person name="Yao J."/>
            <person name="Tan W."/>
        </authorList>
    </citation>
    <scope>NUCLEOTIDE SEQUENCE</scope>
</reference>
<geneLocation type="chloroplast" evidence="2"/>
<dbReference type="PANTHER" id="PTHR34047:SF8">
    <property type="entry name" value="PROTEIN YKFC"/>
    <property type="match status" value="1"/>
</dbReference>
<proteinExistence type="predicted"/>
<dbReference type="EMBL" id="MN201587">
    <property type="protein sequence ID" value="QKS32276.1"/>
    <property type="molecule type" value="Genomic_DNA"/>
</dbReference>
<dbReference type="InterPro" id="IPR000477">
    <property type="entry name" value="RT_dom"/>
</dbReference>
<protein>
    <recommendedName>
        <fullName evidence="1">Reverse transcriptase domain-containing protein</fullName>
    </recommendedName>
</protein>
<evidence type="ECO:0000313" key="3">
    <source>
        <dbReference type="EMBL" id="QKS32276.1"/>
    </source>
</evidence>
<dbReference type="AlphaFoldDB" id="A0A345HH09"/>
<dbReference type="InterPro" id="IPR043502">
    <property type="entry name" value="DNA/RNA_pol_sf"/>
</dbReference>
<dbReference type="PANTHER" id="PTHR34047">
    <property type="entry name" value="NUCLEAR INTRON MATURASE 1, MITOCHONDRIAL-RELATED"/>
    <property type="match status" value="1"/>
</dbReference>
<gene>
    <name evidence="2" type="primary">orf303</name>
</gene>
<accession>A0A345HH09</accession>
<dbReference type="InterPro" id="IPR051083">
    <property type="entry name" value="GrpII_Intron_Splice-Mob/Def"/>
</dbReference>